<feature type="transmembrane region" description="Helical" evidence="2">
    <location>
        <begin position="42"/>
        <end position="65"/>
    </location>
</feature>
<organism evidence="3 4">
    <name type="scientific">Nostocoides vanveenii</name>
    <dbReference type="NCBI Taxonomy" id="330835"/>
    <lineage>
        <taxon>Bacteria</taxon>
        <taxon>Bacillati</taxon>
        <taxon>Actinomycetota</taxon>
        <taxon>Actinomycetes</taxon>
        <taxon>Micrococcales</taxon>
        <taxon>Intrasporangiaceae</taxon>
        <taxon>Nostocoides</taxon>
    </lineage>
</organism>
<keyword evidence="2" id="KW-1133">Transmembrane helix</keyword>
<evidence type="ECO:0000256" key="1">
    <source>
        <dbReference type="SAM" id="MobiDB-lite"/>
    </source>
</evidence>
<dbReference type="EMBL" id="BAAAPN010000044">
    <property type="protein sequence ID" value="GAA1758128.1"/>
    <property type="molecule type" value="Genomic_DNA"/>
</dbReference>
<accession>A0ABN2KJU7</accession>
<sequence length="182" mass="18913">MTEYSPSVTLPADLSALGDGLEQAFTRDLAPANPRQTWRRKVLVIPAALALSTIGVGVAAGAGLFTGDQVAAGMTRNLLFGDVTATCTTTDRVSFDCRTTTQPPGEPAPAPVSGKEPATTQNDFTGSVYPFVVGDHVAGGCRGENSVGTHWTCYPGQAAVDRQIISPDFLGDYVAPGVRSRG</sequence>
<reference evidence="3 4" key="1">
    <citation type="journal article" date="2019" name="Int. J. Syst. Evol. Microbiol.">
        <title>The Global Catalogue of Microorganisms (GCM) 10K type strain sequencing project: providing services to taxonomists for standard genome sequencing and annotation.</title>
        <authorList>
            <consortium name="The Broad Institute Genomics Platform"/>
            <consortium name="The Broad Institute Genome Sequencing Center for Infectious Disease"/>
            <person name="Wu L."/>
            <person name="Ma J."/>
        </authorList>
    </citation>
    <scope>NUCLEOTIDE SEQUENCE [LARGE SCALE GENOMIC DNA]</scope>
    <source>
        <strain evidence="3 4">JCM 15591</strain>
    </source>
</reference>
<keyword evidence="2" id="KW-0472">Membrane</keyword>
<feature type="region of interest" description="Disordered" evidence="1">
    <location>
        <begin position="100"/>
        <end position="120"/>
    </location>
</feature>
<dbReference type="Proteomes" id="UP001501475">
    <property type="component" value="Unassembled WGS sequence"/>
</dbReference>
<evidence type="ECO:0000256" key="2">
    <source>
        <dbReference type="SAM" id="Phobius"/>
    </source>
</evidence>
<keyword evidence="2" id="KW-0812">Transmembrane</keyword>
<evidence type="ECO:0000313" key="4">
    <source>
        <dbReference type="Proteomes" id="UP001501475"/>
    </source>
</evidence>
<evidence type="ECO:0000313" key="3">
    <source>
        <dbReference type="EMBL" id="GAA1758128.1"/>
    </source>
</evidence>
<gene>
    <name evidence="3" type="ORF">GCM10009810_17140</name>
</gene>
<name>A0ABN2KJU7_9MICO</name>
<protein>
    <submittedName>
        <fullName evidence="3">Uncharacterized protein</fullName>
    </submittedName>
</protein>
<proteinExistence type="predicted"/>
<keyword evidence="4" id="KW-1185">Reference proteome</keyword>
<dbReference type="RefSeq" id="WP_344064838.1">
    <property type="nucleotide sequence ID" value="NZ_BAAAPN010000044.1"/>
</dbReference>
<comment type="caution">
    <text evidence="3">The sequence shown here is derived from an EMBL/GenBank/DDBJ whole genome shotgun (WGS) entry which is preliminary data.</text>
</comment>